<dbReference type="AlphaFoldDB" id="A0AA90UET4"/>
<dbReference type="Proteomes" id="UP000442105">
    <property type="component" value="Unassembled WGS sequence"/>
</dbReference>
<name>A0AA90UET4_9BACT</name>
<dbReference type="EMBL" id="VZCW01000148">
    <property type="protein sequence ID" value="MQN12341.1"/>
    <property type="molecule type" value="Genomic_DNA"/>
</dbReference>
<protein>
    <recommendedName>
        <fullName evidence="3">MarR family transcriptional regulator</fullName>
    </recommendedName>
</protein>
<organism evidence="1 2">
    <name type="scientific">Segatella copri</name>
    <dbReference type="NCBI Taxonomy" id="165179"/>
    <lineage>
        <taxon>Bacteria</taxon>
        <taxon>Pseudomonadati</taxon>
        <taxon>Bacteroidota</taxon>
        <taxon>Bacteroidia</taxon>
        <taxon>Bacteroidales</taxon>
        <taxon>Prevotellaceae</taxon>
        <taxon>Segatella</taxon>
    </lineage>
</organism>
<reference evidence="2" key="1">
    <citation type="submission" date="2019-09" db="EMBL/GenBank/DDBJ databases">
        <title>Distinct polysaccharide growth profiles of human intestinal Prevotella copri isolates.</title>
        <authorList>
            <person name="Fehlner-Peach H."/>
            <person name="Magnabosco C."/>
            <person name="Raghavan V."/>
            <person name="Scher J.U."/>
            <person name="Tett A."/>
            <person name="Cox L.M."/>
            <person name="Gottsegen C."/>
            <person name="Watters A."/>
            <person name="Wiltshire- Gordon J.D."/>
            <person name="Segata N."/>
            <person name="Bonneau R."/>
            <person name="Littman D.R."/>
        </authorList>
    </citation>
    <scope>NUCLEOTIDE SEQUENCE [LARGE SCALE GENOMIC DNA]</scope>
    <source>
        <strain evidence="2">iAQ1179</strain>
    </source>
</reference>
<accession>A0AA90UET4</accession>
<evidence type="ECO:0008006" key="3">
    <source>
        <dbReference type="Google" id="ProtNLM"/>
    </source>
</evidence>
<gene>
    <name evidence="1" type="ORF">F7D95_05790</name>
</gene>
<proteinExistence type="predicted"/>
<comment type="caution">
    <text evidence="1">The sequence shown here is derived from an EMBL/GenBank/DDBJ whole genome shotgun (WGS) entry which is preliminary data.</text>
</comment>
<sequence>MAQKVNFVIPNRQMFLPSLLLDIQPDRKVGLDLKETIPPFAQCLLLYHLQIESIVGATGYGLSNKFDVSYATANKSLRWLVSKDLIKLEGTKTKTVQIDLSNRELLNKALPMLVSPIEQLYYTDAILEGQQTSGVNALASYTMLNEESRQCWAVTKKELKTLAIVTDKQFGENEIQVWKYNPKMLSTEGVVDKLSLYLSLKDNEDERIQIELERLINEMSW</sequence>
<evidence type="ECO:0000313" key="2">
    <source>
        <dbReference type="Proteomes" id="UP000442105"/>
    </source>
</evidence>
<evidence type="ECO:0000313" key="1">
    <source>
        <dbReference type="EMBL" id="MQN12341.1"/>
    </source>
</evidence>